<dbReference type="Pfam" id="PF15916">
    <property type="entry name" value="DUF4743"/>
    <property type="match status" value="1"/>
</dbReference>
<keyword evidence="1" id="KW-0812">Transmembrane</keyword>
<dbReference type="CDD" id="cd03676">
    <property type="entry name" value="NUDIX_Tnr3_like"/>
    <property type="match status" value="1"/>
</dbReference>
<keyword evidence="4" id="KW-1185">Reference proteome</keyword>
<proteinExistence type="predicted"/>
<dbReference type="InterPro" id="IPR000086">
    <property type="entry name" value="NUDIX_hydrolase_dom"/>
</dbReference>
<dbReference type="GO" id="GO:0044715">
    <property type="term" value="F:8-oxo-dGDP phosphatase activity"/>
    <property type="evidence" value="ECO:0007669"/>
    <property type="project" value="TreeGrafter"/>
</dbReference>
<dbReference type="SUPFAM" id="SSF55811">
    <property type="entry name" value="Nudix"/>
    <property type="match status" value="1"/>
</dbReference>
<accession>A0A835IW77</accession>
<dbReference type="PROSITE" id="PS51462">
    <property type="entry name" value="NUDIX"/>
    <property type="match status" value="1"/>
</dbReference>
<dbReference type="EMBL" id="JADFTS010000001">
    <property type="protein sequence ID" value="KAF9624945.1"/>
    <property type="molecule type" value="Genomic_DNA"/>
</dbReference>
<name>A0A835IW77_9MAGN</name>
<evidence type="ECO:0000259" key="2">
    <source>
        <dbReference type="PROSITE" id="PS51462"/>
    </source>
</evidence>
<comment type="caution">
    <text evidence="3">The sequence shown here is derived from an EMBL/GenBank/DDBJ whole genome shotgun (WGS) entry which is preliminary data.</text>
</comment>
<dbReference type="AlphaFoldDB" id="A0A835IW77"/>
<dbReference type="InterPro" id="IPR031804">
    <property type="entry name" value="DUF4743"/>
</dbReference>
<organism evidence="3 4">
    <name type="scientific">Coptis chinensis</name>
    <dbReference type="NCBI Taxonomy" id="261450"/>
    <lineage>
        <taxon>Eukaryota</taxon>
        <taxon>Viridiplantae</taxon>
        <taxon>Streptophyta</taxon>
        <taxon>Embryophyta</taxon>
        <taxon>Tracheophyta</taxon>
        <taxon>Spermatophyta</taxon>
        <taxon>Magnoliopsida</taxon>
        <taxon>Ranunculales</taxon>
        <taxon>Ranunculaceae</taxon>
        <taxon>Coptidoideae</taxon>
        <taxon>Coptis</taxon>
    </lineage>
</organism>
<dbReference type="OrthoDB" id="10261522at2759"/>
<evidence type="ECO:0000313" key="4">
    <source>
        <dbReference type="Proteomes" id="UP000631114"/>
    </source>
</evidence>
<dbReference type="Gene3D" id="3.90.79.10">
    <property type="entry name" value="Nucleoside Triphosphate Pyrophosphohydrolase"/>
    <property type="match status" value="1"/>
</dbReference>
<dbReference type="PANTHER" id="PTHR13622">
    <property type="entry name" value="THIAMIN PYROPHOSPHOKINASE"/>
    <property type="match status" value="1"/>
</dbReference>
<keyword evidence="1" id="KW-0472">Membrane</keyword>
<evidence type="ECO:0000256" key="1">
    <source>
        <dbReference type="SAM" id="Phobius"/>
    </source>
</evidence>
<protein>
    <recommendedName>
        <fullName evidence="2">Nudix hydrolase domain-containing protein</fullName>
    </recommendedName>
</protein>
<sequence>MFPSFILHYKSIFVSFILLIIGCFRFNQLYPVTSSYGMPVCFSVERAAAPYFGIKAYGVHMNGYVNKDGEKFLWVGKRSEVKPTYPGMLDHLVAGGLPHNITCKANIMKECEEEAGIPRSISKSYVYFTLLNFDTVTLGCLSCSAVSVGAVSYMDIDGPRYKRDVLFCYDLELSDEFIPSNQDGEVGSFKMIPVNCVANIIRRTEFFKPNCCLVIIDFLIRHGFIRPEHRGFLTLLQSLKNGDCS</sequence>
<gene>
    <name evidence="3" type="ORF">IFM89_016193</name>
</gene>
<dbReference type="Proteomes" id="UP000631114">
    <property type="component" value="Unassembled WGS sequence"/>
</dbReference>
<dbReference type="InterPro" id="IPR015797">
    <property type="entry name" value="NUDIX_hydrolase-like_dom_sf"/>
</dbReference>
<reference evidence="3 4" key="1">
    <citation type="submission" date="2020-10" db="EMBL/GenBank/DDBJ databases">
        <title>The Coptis chinensis genome and diversification of protoberbering-type alkaloids.</title>
        <authorList>
            <person name="Wang B."/>
            <person name="Shu S."/>
            <person name="Song C."/>
            <person name="Liu Y."/>
        </authorList>
    </citation>
    <scope>NUCLEOTIDE SEQUENCE [LARGE SCALE GENOMIC DNA]</scope>
    <source>
        <strain evidence="3">HL-2020</strain>
        <tissue evidence="3">Leaf</tissue>
    </source>
</reference>
<feature type="domain" description="Nudix hydrolase" evidence="2">
    <location>
        <begin position="56"/>
        <end position="217"/>
    </location>
</feature>
<keyword evidence="1" id="KW-1133">Transmembrane helix</keyword>
<feature type="transmembrane region" description="Helical" evidence="1">
    <location>
        <begin position="6"/>
        <end position="26"/>
    </location>
</feature>
<evidence type="ECO:0000313" key="3">
    <source>
        <dbReference type="EMBL" id="KAF9624945.1"/>
    </source>
</evidence>
<dbReference type="PANTHER" id="PTHR13622:SF8">
    <property type="entry name" value="THIAMIN PYROPHOSPHOKINASE 1"/>
    <property type="match status" value="1"/>
</dbReference>